<dbReference type="OrthoDB" id="7852521at2"/>
<evidence type="ECO:0000256" key="7">
    <source>
        <dbReference type="SAM" id="Phobius"/>
    </source>
</evidence>
<sequence>MRPLRAAPLLTLLVLLGPVAAGLIGTVVPALGVLPALGGTRPSLEPLAALVAWPGLPGAVGLSVTTGLAATMTSLAVVILFVAGWQGTRAMAALERALSPLLSVPHAAAAFGLAFLIAPSGWIARALSPWATGWDRPPDLLVVQDPCGLAMVAGLVAKEVPFLLLMTLAALPQAQPAQRLTIARSLGYGRVTGWLKAVFPAVYAQIRLPVYAVLAYSMSVVDVAIILGPNTPPPLAVQVVRWMADPDLTLRFLAAAAAVVQLSLVVGALGLWRLGEIAVGRLGQAWAEGGARWHGDGALRGVGLGVAALSTLAVTGGLAGLAMWSVAGFWGFPDALPDGVSLASWARHGPGLVAPARDTVLVAAAATGLALVLVLACLEAEHRFGLSPGARSLWLLYLPLIVPQVAFLPGLQTFALMAGADMGRGAVILGHLVFVLPYVFLSLAAPWRAWDVRHATVAAALGAGPGRVFWAVRLPMLLGPVLTAAAVGGAVSVGQYLPTLLIGGGRVQTLTTEAVALASGGDRRAIGVTALAQTGVVVLGFALALAVPRIARANRRGLRAG</sequence>
<dbReference type="PANTHER" id="PTHR30183">
    <property type="entry name" value="MOLYBDENUM TRANSPORT SYSTEM PERMEASE PROTEIN MODB"/>
    <property type="match status" value="1"/>
</dbReference>
<feature type="transmembrane region" description="Helical" evidence="7">
    <location>
        <begin position="106"/>
        <end position="128"/>
    </location>
</feature>
<protein>
    <submittedName>
        <fullName evidence="9">Putative thiamine transport system permease protein</fullName>
    </submittedName>
</protein>
<dbReference type="GO" id="GO:0055085">
    <property type="term" value="P:transmembrane transport"/>
    <property type="evidence" value="ECO:0007669"/>
    <property type="project" value="InterPro"/>
</dbReference>
<feature type="domain" description="ABC transmembrane type-1" evidence="8">
    <location>
        <begin position="356"/>
        <end position="547"/>
    </location>
</feature>
<dbReference type="GO" id="GO:0005886">
    <property type="term" value="C:plasma membrane"/>
    <property type="evidence" value="ECO:0007669"/>
    <property type="project" value="UniProtKB-SubCell"/>
</dbReference>
<organism evidence="9 10">
    <name type="scientific">Rhodovulum marinum</name>
    <dbReference type="NCBI Taxonomy" id="320662"/>
    <lineage>
        <taxon>Bacteria</taxon>
        <taxon>Pseudomonadati</taxon>
        <taxon>Pseudomonadota</taxon>
        <taxon>Alphaproteobacteria</taxon>
        <taxon>Rhodobacterales</taxon>
        <taxon>Paracoccaceae</taxon>
        <taxon>Rhodovulum</taxon>
    </lineage>
</organism>
<feature type="domain" description="ABC transmembrane type-1" evidence="8">
    <location>
        <begin position="62"/>
        <end position="270"/>
    </location>
</feature>
<feature type="transmembrane region" description="Helical" evidence="7">
    <location>
        <begin position="392"/>
        <end position="414"/>
    </location>
</feature>
<comment type="subcellular location">
    <subcellularLocation>
        <location evidence="1">Cell membrane</location>
        <topology evidence="1">Multi-pass membrane protein</topology>
    </subcellularLocation>
</comment>
<evidence type="ECO:0000259" key="8">
    <source>
        <dbReference type="PROSITE" id="PS50928"/>
    </source>
</evidence>
<evidence type="ECO:0000256" key="4">
    <source>
        <dbReference type="ARBA" id="ARBA00022692"/>
    </source>
</evidence>
<keyword evidence="4 7" id="KW-0812">Transmembrane</keyword>
<comment type="caution">
    <text evidence="9">The sequence shown here is derived from an EMBL/GenBank/DDBJ whole genome shotgun (WGS) entry which is preliminary data.</text>
</comment>
<dbReference type="SUPFAM" id="SSF161098">
    <property type="entry name" value="MetI-like"/>
    <property type="match status" value="2"/>
</dbReference>
<evidence type="ECO:0000256" key="5">
    <source>
        <dbReference type="ARBA" id="ARBA00022989"/>
    </source>
</evidence>
<dbReference type="RefSeq" id="WP_132465817.1">
    <property type="nucleotide sequence ID" value="NZ_SLXP01000018.1"/>
</dbReference>
<feature type="transmembrane region" description="Helical" evidence="7">
    <location>
        <begin position="60"/>
        <end position="85"/>
    </location>
</feature>
<keyword evidence="2" id="KW-0813">Transport</keyword>
<evidence type="ECO:0000313" key="10">
    <source>
        <dbReference type="Proteomes" id="UP000294835"/>
    </source>
</evidence>
<evidence type="ECO:0000256" key="2">
    <source>
        <dbReference type="ARBA" id="ARBA00022448"/>
    </source>
</evidence>
<dbReference type="EMBL" id="SLXP01000018">
    <property type="protein sequence ID" value="TCP38729.1"/>
    <property type="molecule type" value="Genomic_DNA"/>
</dbReference>
<dbReference type="Gene3D" id="1.10.3720.10">
    <property type="entry name" value="MetI-like"/>
    <property type="match status" value="2"/>
</dbReference>
<dbReference type="AlphaFoldDB" id="A0A4R2PS98"/>
<dbReference type="InterPro" id="IPR000515">
    <property type="entry name" value="MetI-like"/>
</dbReference>
<dbReference type="PANTHER" id="PTHR30183:SF6">
    <property type="entry name" value="INNER MEMBRANE ABC TRANSPORTER PERMEASE PROTEIN YNJC"/>
    <property type="match status" value="1"/>
</dbReference>
<proteinExistence type="predicted"/>
<accession>A0A4R2PS98</accession>
<reference evidence="9 10" key="1">
    <citation type="submission" date="2019-03" db="EMBL/GenBank/DDBJ databases">
        <title>Genomic Encyclopedia of Type Strains, Phase IV (KMG-IV): sequencing the most valuable type-strain genomes for metagenomic binning, comparative biology and taxonomic classification.</title>
        <authorList>
            <person name="Goeker M."/>
        </authorList>
    </citation>
    <scope>NUCLEOTIDE SEQUENCE [LARGE SCALE GENOMIC DNA]</scope>
    <source>
        <strain evidence="9 10">DSM 18063</strain>
    </source>
</reference>
<evidence type="ECO:0000256" key="1">
    <source>
        <dbReference type="ARBA" id="ARBA00004651"/>
    </source>
</evidence>
<keyword evidence="6 7" id="KW-0472">Membrane</keyword>
<name>A0A4R2PS98_9RHOB</name>
<feature type="transmembrane region" description="Helical" evidence="7">
    <location>
        <begin position="360"/>
        <end position="380"/>
    </location>
</feature>
<feature type="transmembrane region" description="Helical" evidence="7">
    <location>
        <begin position="248"/>
        <end position="272"/>
    </location>
</feature>
<dbReference type="InterPro" id="IPR035906">
    <property type="entry name" value="MetI-like_sf"/>
</dbReference>
<keyword evidence="10" id="KW-1185">Reference proteome</keyword>
<dbReference type="PROSITE" id="PS50928">
    <property type="entry name" value="ABC_TM1"/>
    <property type="match status" value="2"/>
</dbReference>
<dbReference type="Proteomes" id="UP000294835">
    <property type="component" value="Unassembled WGS sequence"/>
</dbReference>
<dbReference type="CDD" id="cd06261">
    <property type="entry name" value="TM_PBP2"/>
    <property type="match status" value="1"/>
</dbReference>
<keyword evidence="5 7" id="KW-1133">Transmembrane helix</keyword>
<feature type="transmembrane region" description="Helical" evidence="7">
    <location>
        <begin position="525"/>
        <end position="547"/>
    </location>
</feature>
<feature type="transmembrane region" description="Helical" evidence="7">
    <location>
        <begin position="426"/>
        <end position="447"/>
    </location>
</feature>
<gene>
    <name evidence="9" type="ORF">EV662_11830</name>
</gene>
<feature type="transmembrane region" description="Helical" evidence="7">
    <location>
        <begin position="302"/>
        <end position="327"/>
    </location>
</feature>
<feature type="transmembrane region" description="Helical" evidence="7">
    <location>
        <begin position="468"/>
        <end position="491"/>
    </location>
</feature>
<evidence type="ECO:0000256" key="6">
    <source>
        <dbReference type="ARBA" id="ARBA00023136"/>
    </source>
</evidence>
<feature type="transmembrane region" description="Helical" evidence="7">
    <location>
        <begin position="148"/>
        <end position="171"/>
    </location>
</feature>
<keyword evidence="3" id="KW-1003">Cell membrane</keyword>
<feature type="transmembrane region" description="Helical" evidence="7">
    <location>
        <begin position="208"/>
        <end position="228"/>
    </location>
</feature>
<evidence type="ECO:0000313" key="9">
    <source>
        <dbReference type="EMBL" id="TCP38729.1"/>
    </source>
</evidence>
<evidence type="ECO:0000256" key="3">
    <source>
        <dbReference type="ARBA" id="ARBA00022475"/>
    </source>
</evidence>